<comment type="similarity">
    <text evidence="1">Belongs to the peptidase S13 family.</text>
</comment>
<dbReference type="SUPFAM" id="SSF56601">
    <property type="entry name" value="beta-lactamase/transpeptidase-like"/>
    <property type="match status" value="1"/>
</dbReference>
<dbReference type="Gene3D" id="3.50.80.20">
    <property type="entry name" value="D-Ala-D-Ala carboxypeptidase C, peptidase S13"/>
    <property type="match status" value="1"/>
</dbReference>
<dbReference type="AlphaFoldDB" id="A0A8J3LI77"/>
<proteinExistence type="inferred from homology"/>
<name>A0A8J3LI77_9ACTN</name>
<dbReference type="InterPro" id="IPR000667">
    <property type="entry name" value="Peptidase_S13"/>
</dbReference>
<dbReference type="NCBIfam" id="TIGR00666">
    <property type="entry name" value="PBP4"/>
    <property type="match status" value="1"/>
</dbReference>
<dbReference type="PANTHER" id="PTHR30023:SF0">
    <property type="entry name" value="PENICILLIN-SENSITIVE CARBOXYPEPTIDASE A"/>
    <property type="match status" value="1"/>
</dbReference>
<accession>A0A8J3LI77</accession>
<dbReference type="PANTHER" id="PTHR30023">
    <property type="entry name" value="D-ALANYL-D-ALANINE CARBOXYPEPTIDASE"/>
    <property type="match status" value="1"/>
</dbReference>
<keyword evidence="3" id="KW-0121">Carboxypeptidase</keyword>
<dbReference type="PRINTS" id="PR00922">
    <property type="entry name" value="DADACBPTASE3"/>
</dbReference>
<dbReference type="Gene3D" id="3.40.710.10">
    <property type="entry name" value="DD-peptidase/beta-lactamase superfamily"/>
    <property type="match status" value="2"/>
</dbReference>
<evidence type="ECO:0000256" key="2">
    <source>
        <dbReference type="ARBA" id="ARBA00022801"/>
    </source>
</evidence>
<dbReference type="InterPro" id="IPR012338">
    <property type="entry name" value="Beta-lactam/transpept-like"/>
</dbReference>
<evidence type="ECO:0000256" key="1">
    <source>
        <dbReference type="ARBA" id="ARBA00006096"/>
    </source>
</evidence>
<evidence type="ECO:0000313" key="4">
    <source>
        <dbReference type="Proteomes" id="UP000653674"/>
    </source>
</evidence>
<dbReference type="EMBL" id="BONU01000011">
    <property type="protein sequence ID" value="GIG73748.1"/>
    <property type="molecule type" value="Genomic_DNA"/>
</dbReference>
<dbReference type="Pfam" id="PF02113">
    <property type="entry name" value="Peptidase_S13"/>
    <property type="match status" value="2"/>
</dbReference>
<dbReference type="Proteomes" id="UP000653674">
    <property type="component" value="Unassembled WGS sequence"/>
</dbReference>
<evidence type="ECO:0000313" key="3">
    <source>
        <dbReference type="EMBL" id="GIG73748.1"/>
    </source>
</evidence>
<gene>
    <name evidence="3" type="ORF">Pfl04_21520</name>
</gene>
<dbReference type="GO" id="GO:0006508">
    <property type="term" value="P:proteolysis"/>
    <property type="evidence" value="ECO:0007669"/>
    <property type="project" value="InterPro"/>
</dbReference>
<comment type="caution">
    <text evidence="3">The sequence shown here is derived from an EMBL/GenBank/DDBJ whole genome shotgun (WGS) entry which is preliminary data.</text>
</comment>
<protein>
    <submittedName>
        <fullName evidence="3">D-alanyl-D-alanine carboxypeptidase/D-alanyl-D-alanine-endopeptidase</fullName>
    </submittedName>
</protein>
<keyword evidence="3" id="KW-0645">Protease</keyword>
<reference evidence="3" key="1">
    <citation type="submission" date="2021-01" db="EMBL/GenBank/DDBJ databases">
        <title>Whole genome shotgun sequence of Planosporangium flavigriseum NBRC 105377.</title>
        <authorList>
            <person name="Komaki H."/>
            <person name="Tamura T."/>
        </authorList>
    </citation>
    <scope>NUCLEOTIDE SEQUENCE</scope>
    <source>
        <strain evidence="3">NBRC 105377</strain>
    </source>
</reference>
<keyword evidence="4" id="KW-1185">Reference proteome</keyword>
<sequence length="471" mass="46992">MMARRRPQLLRGLIVTVVCLLCAELAALGAVKLAPDAVGRLLGAPDRSWRSGTPVQPAQPVLAAAGSAAVAPTASGVAAALGPLLRDPALGAQTNVSVVDALTGQRLFDQNSGASIIPASTLKLLTAEAVLKARGPAYRLPTRAVAGANPGEVVLVGGGDPTLGAGEQRTYADSARLDQLAAQVKQALGGTAPARVVVDSSLFGPAATGPGWDSDIVSSGNASPITALMINGGRTTPAGPHGTSPRTPTPDLDAGKAFAAALGVAPSAVVPGTAPAGAAQLGLVESPPVDRLVEMMLTESDNVVAECLARQVALARNQPGTFAGAAAAMRTVLGELGLPVDGLTLSDASGLSRLNRVTPALLTDALLLAVKPEHPDLRVIFSGLPVGGWSGTLRDRYRKPTNGNAAAGVVRAKTGSLSSVNAIAGIAVDADGRPLVFAFIASAAPPPDGVPSSGQQALDRVAAGLASCGCH</sequence>
<dbReference type="GO" id="GO:0004185">
    <property type="term" value="F:serine-type carboxypeptidase activity"/>
    <property type="evidence" value="ECO:0007669"/>
    <property type="project" value="InterPro"/>
</dbReference>
<dbReference type="GO" id="GO:0000270">
    <property type="term" value="P:peptidoglycan metabolic process"/>
    <property type="evidence" value="ECO:0007669"/>
    <property type="project" value="TreeGrafter"/>
</dbReference>
<keyword evidence="2" id="KW-0378">Hydrolase</keyword>
<organism evidence="3 4">
    <name type="scientific">Planosporangium flavigriseum</name>
    <dbReference type="NCBI Taxonomy" id="373681"/>
    <lineage>
        <taxon>Bacteria</taxon>
        <taxon>Bacillati</taxon>
        <taxon>Actinomycetota</taxon>
        <taxon>Actinomycetes</taxon>
        <taxon>Micromonosporales</taxon>
        <taxon>Micromonosporaceae</taxon>
        <taxon>Planosporangium</taxon>
    </lineage>
</organism>